<dbReference type="AlphaFoldDB" id="A0A177WAN2"/>
<feature type="region of interest" description="Disordered" evidence="1">
    <location>
        <begin position="1"/>
        <end position="72"/>
    </location>
</feature>
<feature type="region of interest" description="Disordered" evidence="1">
    <location>
        <begin position="715"/>
        <end position="752"/>
    </location>
</feature>
<dbReference type="GO" id="GO:0000126">
    <property type="term" value="C:transcription factor TFIIIB complex"/>
    <property type="evidence" value="ECO:0007669"/>
    <property type="project" value="TreeGrafter"/>
</dbReference>
<feature type="compositionally biased region" description="Low complexity" evidence="1">
    <location>
        <begin position="410"/>
        <end position="425"/>
    </location>
</feature>
<name>A0A177WAN2_BATDL</name>
<gene>
    <name evidence="3" type="ORF">BDEG_20820</name>
</gene>
<sequence length="752" mass="81799">MVELTSQRVLKGPSKSFAPKMKPRIPGRRSETTNSTASTHSSQSQSNPAKTVTFLEPSSLVSSHQKPSPQASDTIYSSIQTTISSKLNVQSSDGLVTLSSPIRSSSKQPSPIEAPSNSTTASQPADLDVGLINPMPEYMTSQSQPADSIHSPKETDITIPSTFKPIKIVGARPTGRPSIRASRPLERHNTDINRKTPLVSQVPESCSILQLPHRDCENIQVLLIVEPSCSNVMSQLIEDGLHKQVGSKSTVVGNSTVGFTQDFLVQTVTHEYDNSTSSSAPVPTLAASHIQQPVASQDEPFLARSTRVVTSRAKVFVGSSRQSTSSTAGPNTHSLTLKSSPMTPLSNTPVLASDIGLLTMKQLAVNRLMIGEISKYEKARQLKVKEYKKRKRSVDIGSNVDLSTLPLNPLKSSSSDGLSSETNSLLPSNGPRLRIIDGQIRIDETSLVLTQSGQEPLEELQRVEEGPQRYVTSASFRTRKMPRKVLWSKAMTERFFDGLSYFGTDFNTIALMFPGMSRNHIKLKFVSEEVANPKRVTFAILNKRVPGDDIRSRMMGMIAKKKALNTELYLGHLKQDDTVDVKPNISAIPSQTSDQNNQNSKQDTVESEPLDHARTQIHQDAFKTVSPGLVSNKIKDSSVYALPASLANAELLRISSRPMLGSVKPRIGPNPRVRRPVQTQSHKIPPNESETAISLSTTSQAPLTDDAAILIKSAQAASAPATMVVPTKDGKTIRPSITLPHRKPSSNLKNNA</sequence>
<evidence type="ECO:0000259" key="2">
    <source>
        <dbReference type="Pfam" id="PF15963"/>
    </source>
</evidence>
<dbReference type="VEuPathDB" id="FungiDB:BDEG_20820"/>
<feature type="region of interest" description="Disordered" evidence="1">
    <location>
        <begin position="98"/>
        <end position="125"/>
    </location>
</feature>
<feature type="compositionally biased region" description="Low complexity" evidence="1">
    <location>
        <begin position="99"/>
        <end position="111"/>
    </location>
</feature>
<protein>
    <recommendedName>
        <fullName evidence="2">Transcription factor TFIIIB component B'' Myb domain-containing protein</fullName>
    </recommendedName>
</protein>
<feature type="region of interest" description="Disordered" evidence="1">
    <location>
        <begin position="168"/>
        <end position="196"/>
    </location>
</feature>
<feature type="compositionally biased region" description="Polar residues" evidence="1">
    <location>
        <begin position="59"/>
        <end position="71"/>
    </location>
</feature>
<dbReference type="PANTHER" id="PTHR22929">
    <property type="entry name" value="RNA POLYMERASE III TRANSCRIPTION INITIATION FACTOR B"/>
    <property type="match status" value="1"/>
</dbReference>
<reference evidence="3 4" key="1">
    <citation type="submission" date="2006-10" db="EMBL/GenBank/DDBJ databases">
        <title>The Genome Sequence of Batrachochytrium dendrobatidis JEL423.</title>
        <authorList>
            <consortium name="The Broad Institute Genome Sequencing Platform"/>
            <person name="Birren B."/>
            <person name="Lander E."/>
            <person name="Galagan J."/>
            <person name="Cuomo C."/>
            <person name="Devon K."/>
            <person name="Jaffe D."/>
            <person name="Butler J."/>
            <person name="Alvarez P."/>
            <person name="Gnerre S."/>
            <person name="Grabherr M."/>
            <person name="Kleber M."/>
            <person name="Mauceli E."/>
            <person name="Brockman W."/>
            <person name="Young S."/>
            <person name="LaButti K."/>
            <person name="Sykes S."/>
            <person name="DeCaprio D."/>
            <person name="Crawford M."/>
            <person name="Koehrsen M."/>
            <person name="Engels R."/>
            <person name="Montgomery P."/>
            <person name="Pearson M."/>
            <person name="Howarth C."/>
            <person name="Larson L."/>
            <person name="White J."/>
            <person name="O'Leary S."/>
            <person name="Kodira C."/>
            <person name="Zeng Q."/>
            <person name="Yandava C."/>
            <person name="Alvarado L."/>
            <person name="Longcore J."/>
            <person name="James T."/>
        </authorList>
    </citation>
    <scope>NUCLEOTIDE SEQUENCE [LARGE SCALE GENOMIC DNA]</scope>
    <source>
        <strain evidence="3 4">JEL423</strain>
    </source>
</reference>
<feature type="domain" description="Transcription factor TFIIIB component B'' Myb" evidence="2">
    <location>
        <begin position="476"/>
        <end position="548"/>
    </location>
</feature>
<feature type="compositionally biased region" description="Polar residues" evidence="1">
    <location>
        <begin position="587"/>
        <end position="602"/>
    </location>
</feature>
<dbReference type="Pfam" id="PF15963">
    <property type="entry name" value="Myb_DNA-bind_7"/>
    <property type="match status" value="1"/>
</dbReference>
<dbReference type="GO" id="GO:0070898">
    <property type="term" value="P:RNA polymerase III preinitiation complex assembly"/>
    <property type="evidence" value="ECO:0007669"/>
    <property type="project" value="TreeGrafter"/>
</dbReference>
<proteinExistence type="predicted"/>
<dbReference type="STRING" id="403673.A0A177WAN2"/>
<feature type="compositionally biased region" description="Basic and acidic residues" evidence="1">
    <location>
        <begin position="183"/>
        <end position="194"/>
    </location>
</feature>
<feature type="region of interest" description="Disordered" evidence="1">
    <location>
        <begin position="405"/>
        <end position="425"/>
    </location>
</feature>
<accession>A0A177WAN2</accession>
<evidence type="ECO:0000256" key="1">
    <source>
        <dbReference type="SAM" id="MobiDB-lite"/>
    </source>
</evidence>
<dbReference type="Proteomes" id="UP000077115">
    <property type="component" value="Unassembled WGS sequence"/>
</dbReference>
<dbReference type="PANTHER" id="PTHR22929:SF0">
    <property type="entry name" value="TRANSCRIPTION FACTOR TFIIIB COMPONENT B'' HOMOLOG"/>
    <property type="match status" value="1"/>
</dbReference>
<dbReference type="InterPro" id="IPR039467">
    <property type="entry name" value="TFIIIB_B''_Myb"/>
</dbReference>
<evidence type="ECO:0000313" key="4">
    <source>
        <dbReference type="Proteomes" id="UP000077115"/>
    </source>
</evidence>
<feature type="compositionally biased region" description="Polar residues" evidence="1">
    <location>
        <begin position="677"/>
        <end position="693"/>
    </location>
</feature>
<dbReference type="eggNOG" id="KOG2009">
    <property type="taxonomic scope" value="Eukaryota"/>
</dbReference>
<evidence type="ECO:0000313" key="3">
    <source>
        <dbReference type="EMBL" id="OAJ36670.1"/>
    </source>
</evidence>
<organism evidence="3 4">
    <name type="scientific">Batrachochytrium dendrobatidis (strain JEL423)</name>
    <dbReference type="NCBI Taxonomy" id="403673"/>
    <lineage>
        <taxon>Eukaryota</taxon>
        <taxon>Fungi</taxon>
        <taxon>Fungi incertae sedis</taxon>
        <taxon>Chytridiomycota</taxon>
        <taxon>Chytridiomycota incertae sedis</taxon>
        <taxon>Chytridiomycetes</taxon>
        <taxon>Rhizophydiales</taxon>
        <taxon>Rhizophydiales incertae sedis</taxon>
        <taxon>Batrachochytrium</taxon>
    </lineage>
</organism>
<feature type="compositionally biased region" description="Low complexity" evidence="1">
    <location>
        <begin position="32"/>
        <end position="47"/>
    </location>
</feature>
<dbReference type="GO" id="GO:0001156">
    <property type="term" value="F:TFIIIC-class transcription factor complex binding"/>
    <property type="evidence" value="ECO:0007669"/>
    <property type="project" value="TreeGrafter"/>
</dbReference>
<feature type="region of interest" description="Disordered" evidence="1">
    <location>
        <begin position="319"/>
        <end position="343"/>
    </location>
</feature>
<dbReference type="OrthoDB" id="272624at2759"/>
<feature type="region of interest" description="Disordered" evidence="1">
    <location>
        <begin position="662"/>
        <end position="693"/>
    </location>
</feature>
<feature type="region of interest" description="Disordered" evidence="1">
    <location>
        <begin position="584"/>
        <end position="608"/>
    </location>
</feature>
<reference evidence="3 4" key="2">
    <citation type="submission" date="2016-05" db="EMBL/GenBank/DDBJ databases">
        <title>Lineage-specific infection strategies underlie the spectrum of fungal disease in amphibians.</title>
        <authorList>
            <person name="Cuomo C.A."/>
            <person name="Farrer R.A."/>
            <person name="James T."/>
            <person name="Longcore J."/>
            <person name="Birren B."/>
        </authorList>
    </citation>
    <scope>NUCLEOTIDE SEQUENCE [LARGE SCALE GENOMIC DNA]</scope>
    <source>
        <strain evidence="3 4">JEL423</strain>
    </source>
</reference>
<dbReference type="EMBL" id="DS022300">
    <property type="protein sequence ID" value="OAJ36670.1"/>
    <property type="molecule type" value="Genomic_DNA"/>
</dbReference>